<dbReference type="Proteomes" id="UP001054945">
    <property type="component" value="Unassembled WGS sequence"/>
</dbReference>
<organism evidence="1 2">
    <name type="scientific">Caerostris extrusa</name>
    <name type="common">Bark spider</name>
    <name type="synonym">Caerostris bankana</name>
    <dbReference type="NCBI Taxonomy" id="172846"/>
    <lineage>
        <taxon>Eukaryota</taxon>
        <taxon>Metazoa</taxon>
        <taxon>Ecdysozoa</taxon>
        <taxon>Arthropoda</taxon>
        <taxon>Chelicerata</taxon>
        <taxon>Arachnida</taxon>
        <taxon>Araneae</taxon>
        <taxon>Araneomorphae</taxon>
        <taxon>Entelegynae</taxon>
        <taxon>Araneoidea</taxon>
        <taxon>Araneidae</taxon>
        <taxon>Caerostris</taxon>
    </lineage>
</organism>
<evidence type="ECO:0000313" key="1">
    <source>
        <dbReference type="EMBL" id="GIY37142.1"/>
    </source>
</evidence>
<protein>
    <submittedName>
        <fullName evidence="1">Uncharacterized protein</fullName>
    </submittedName>
</protein>
<dbReference type="AlphaFoldDB" id="A0AAV4SXD4"/>
<dbReference type="EMBL" id="BPLR01010127">
    <property type="protein sequence ID" value="GIY37142.1"/>
    <property type="molecule type" value="Genomic_DNA"/>
</dbReference>
<accession>A0AAV4SXD4</accession>
<comment type="caution">
    <text evidence="1">The sequence shown here is derived from an EMBL/GenBank/DDBJ whole genome shotgun (WGS) entry which is preliminary data.</text>
</comment>
<sequence>MHRIARSDLLSLKMAPNKAVPAKVMDVYPSKTKSWLTSLVQAPPQAALIVDCSNIEAGFIAEHSVMPICW</sequence>
<name>A0AAV4SXD4_CAEEX</name>
<gene>
    <name evidence="1" type="ORF">CEXT_460711</name>
</gene>
<proteinExistence type="predicted"/>
<keyword evidence="2" id="KW-1185">Reference proteome</keyword>
<reference evidence="1 2" key="1">
    <citation type="submission" date="2021-06" db="EMBL/GenBank/DDBJ databases">
        <title>Caerostris extrusa draft genome.</title>
        <authorList>
            <person name="Kono N."/>
            <person name="Arakawa K."/>
        </authorList>
    </citation>
    <scope>NUCLEOTIDE SEQUENCE [LARGE SCALE GENOMIC DNA]</scope>
</reference>
<evidence type="ECO:0000313" key="2">
    <source>
        <dbReference type="Proteomes" id="UP001054945"/>
    </source>
</evidence>